<evidence type="ECO:0000313" key="2">
    <source>
        <dbReference type="EMBL" id="KAJ1969373.1"/>
    </source>
</evidence>
<dbReference type="AlphaFoldDB" id="A0A9W8AWL1"/>
<comment type="caution">
    <text evidence="2">The sequence shown here is derived from an EMBL/GenBank/DDBJ whole genome shotgun (WGS) entry which is preliminary data.</text>
</comment>
<name>A0A9W8AWL1_9FUNG</name>
<feature type="region of interest" description="Disordered" evidence="1">
    <location>
        <begin position="1"/>
        <end position="28"/>
    </location>
</feature>
<evidence type="ECO:0000256" key="1">
    <source>
        <dbReference type="SAM" id="MobiDB-lite"/>
    </source>
</evidence>
<dbReference type="EMBL" id="JANBPY010000065">
    <property type="protein sequence ID" value="KAJ1969373.1"/>
    <property type="molecule type" value="Genomic_DNA"/>
</dbReference>
<accession>A0A9W8AWL1</accession>
<sequence>SAGEQATQPITSESATVTGANANPPTDALSQSVLGRVLEKSNTATPSDSAIDNKSVTKDEQSLQSGRNLLDTLFKNAGLAVPTADLTRSQGNANPTVASSSTALDQHGMHASHLLGVNGQPNTVPVDGDRSQNLGGGPMGLPGQNHSFPSQGNSGFADFNGGGIGLFHNLNSLASPSTGQAPLGFNDLVNNRGPELGGGQMGPMHSGNPGMSMGMNLAPQLDMNNFLANPNGQSFGLGPHPHPHHTLPPHPHHPGHPQQGMFVPQDPRSHTLHTSMGPWMNGGPGLAALSGPPPMGSPTGVLSSVGYSTASQNQSTGAMYPQSMGLPPFTHGLFGEQPTMSLNSQSNGNHAFPQH</sequence>
<proteinExistence type="predicted"/>
<gene>
    <name evidence="2" type="ORF">IWQ62_000661</name>
</gene>
<evidence type="ECO:0000313" key="3">
    <source>
        <dbReference type="Proteomes" id="UP001150925"/>
    </source>
</evidence>
<organism evidence="2 3">
    <name type="scientific">Dispira parvispora</name>
    <dbReference type="NCBI Taxonomy" id="1520584"/>
    <lineage>
        <taxon>Eukaryota</taxon>
        <taxon>Fungi</taxon>
        <taxon>Fungi incertae sedis</taxon>
        <taxon>Zoopagomycota</taxon>
        <taxon>Kickxellomycotina</taxon>
        <taxon>Dimargaritomycetes</taxon>
        <taxon>Dimargaritales</taxon>
        <taxon>Dimargaritaceae</taxon>
        <taxon>Dispira</taxon>
    </lineage>
</organism>
<feature type="region of interest" description="Disordered" evidence="1">
    <location>
        <begin position="40"/>
        <end position="63"/>
    </location>
</feature>
<feature type="non-terminal residue" evidence="2">
    <location>
        <position position="1"/>
    </location>
</feature>
<feature type="compositionally biased region" description="Basic residues" evidence="1">
    <location>
        <begin position="241"/>
        <end position="255"/>
    </location>
</feature>
<dbReference type="Proteomes" id="UP001150925">
    <property type="component" value="Unassembled WGS sequence"/>
</dbReference>
<keyword evidence="3" id="KW-1185">Reference proteome</keyword>
<protein>
    <submittedName>
        <fullName evidence="2">Uncharacterized protein</fullName>
    </submittedName>
</protein>
<feature type="compositionally biased region" description="Polar residues" evidence="1">
    <location>
        <begin position="40"/>
        <end position="54"/>
    </location>
</feature>
<reference evidence="2" key="1">
    <citation type="submission" date="2022-07" db="EMBL/GenBank/DDBJ databases">
        <title>Phylogenomic reconstructions and comparative analyses of Kickxellomycotina fungi.</title>
        <authorList>
            <person name="Reynolds N.K."/>
            <person name="Stajich J.E."/>
            <person name="Barry K."/>
            <person name="Grigoriev I.V."/>
            <person name="Crous P."/>
            <person name="Smith M.E."/>
        </authorList>
    </citation>
    <scope>NUCLEOTIDE SEQUENCE</scope>
    <source>
        <strain evidence="2">RSA 1196</strain>
    </source>
</reference>
<feature type="region of interest" description="Disordered" evidence="1">
    <location>
        <begin position="230"/>
        <end position="270"/>
    </location>
</feature>